<evidence type="ECO:0008006" key="3">
    <source>
        <dbReference type="Google" id="ProtNLM"/>
    </source>
</evidence>
<evidence type="ECO:0000313" key="1">
    <source>
        <dbReference type="EMBL" id="GAA1773397.1"/>
    </source>
</evidence>
<keyword evidence="2" id="KW-1185">Reference proteome</keyword>
<dbReference type="InterPro" id="IPR025101">
    <property type="entry name" value="DUF4012"/>
</dbReference>
<protein>
    <recommendedName>
        <fullName evidence="3">DUF4012 domain-containing protein</fullName>
    </recommendedName>
</protein>
<evidence type="ECO:0000313" key="2">
    <source>
        <dbReference type="Proteomes" id="UP001500655"/>
    </source>
</evidence>
<comment type="caution">
    <text evidence="1">The sequence shown here is derived from an EMBL/GenBank/DDBJ whole genome shotgun (WGS) entry which is preliminary data.</text>
</comment>
<dbReference type="EMBL" id="BAAALS010000035">
    <property type="protein sequence ID" value="GAA1773397.1"/>
    <property type="molecule type" value="Genomic_DNA"/>
</dbReference>
<dbReference type="RefSeq" id="WP_344087262.1">
    <property type="nucleotide sequence ID" value="NZ_BAAALS010000035.1"/>
</dbReference>
<sequence length="604" mass="63062">MNGSKHARRTTGARRWWRLVLAGCLAFALAVGVAGVGWLAVDALAVRRHLQESARLLVDLRERLDAGDRDGGRQAVARLRAETAAARARTGARPWRAGTHLPRVGADLAALATIARVLDELSRRGLPELADVAATLDPASLAPRGTGVDLSRLSHAEPAIRVADAAVRQARDQVAAVPTAGLTDQVRDGLADLRAGLDQAAAMTATGVRAARLLPAMLGAGGPRTFLVLFQNLAEVRATGGIPSAFAVVRTDRGAVSLVRTGTAGRDLGVFSSPVSRLSEAARQLYTDRPAIFPADVNVSPDFPTAARLFREMYRVRTGETVDGVVATDPVALSYLLAATGPVAVPGGPALTRANAVRMLLSEVYARFRGAAAQDRYFAGATRAMFGALLRGALNPGPAIAALAKAAGERRILVWSARAEERDLLAGTVLAGRLPTDDRARPTVGVFLNDGSGAKLGFYLTQAATLQTVTCWADGRATLRLRLRLRSTAPRSGLPRAVLGLGLAGDPYTVRTQVNVFSPVGGSVVDAREGGAQVALGSGREHGRAVASFMVDLAPGRARTLDVRVMTAPAGGWSGPVRLVTTPGITPWAVSTAGATPCPPQKSD</sequence>
<dbReference type="Proteomes" id="UP001500655">
    <property type="component" value="Unassembled WGS sequence"/>
</dbReference>
<organism evidence="1 2">
    <name type="scientific">Luedemannella helvata</name>
    <dbReference type="NCBI Taxonomy" id="349315"/>
    <lineage>
        <taxon>Bacteria</taxon>
        <taxon>Bacillati</taxon>
        <taxon>Actinomycetota</taxon>
        <taxon>Actinomycetes</taxon>
        <taxon>Micromonosporales</taxon>
        <taxon>Micromonosporaceae</taxon>
        <taxon>Luedemannella</taxon>
    </lineage>
</organism>
<reference evidence="2" key="1">
    <citation type="journal article" date="2019" name="Int. J. Syst. Evol. Microbiol.">
        <title>The Global Catalogue of Microorganisms (GCM) 10K type strain sequencing project: providing services to taxonomists for standard genome sequencing and annotation.</title>
        <authorList>
            <consortium name="The Broad Institute Genomics Platform"/>
            <consortium name="The Broad Institute Genome Sequencing Center for Infectious Disease"/>
            <person name="Wu L."/>
            <person name="Ma J."/>
        </authorList>
    </citation>
    <scope>NUCLEOTIDE SEQUENCE [LARGE SCALE GENOMIC DNA]</scope>
    <source>
        <strain evidence="2">JCM 13249</strain>
    </source>
</reference>
<dbReference type="Pfam" id="PF13196">
    <property type="entry name" value="DUF4012"/>
    <property type="match status" value="1"/>
</dbReference>
<proteinExistence type="predicted"/>
<gene>
    <name evidence="1" type="ORF">GCM10009681_51090</name>
</gene>
<name>A0ABP4X9K3_9ACTN</name>
<accession>A0ABP4X9K3</accession>